<dbReference type="AlphaFoldDB" id="A0A4R2HPI6"/>
<protein>
    <submittedName>
        <fullName evidence="1">Uncharacterized protein</fullName>
    </submittedName>
</protein>
<dbReference type="Proteomes" id="UP000294508">
    <property type="component" value="Unassembled WGS sequence"/>
</dbReference>
<organism evidence="1 2">
    <name type="scientific">Kribbella steppae</name>
    <dbReference type="NCBI Taxonomy" id="2512223"/>
    <lineage>
        <taxon>Bacteria</taxon>
        <taxon>Bacillati</taxon>
        <taxon>Actinomycetota</taxon>
        <taxon>Actinomycetes</taxon>
        <taxon>Propionibacteriales</taxon>
        <taxon>Kribbellaceae</taxon>
        <taxon>Kribbella</taxon>
    </lineage>
</organism>
<reference evidence="1 2" key="1">
    <citation type="journal article" date="2015" name="Stand. Genomic Sci.">
        <title>Genomic Encyclopedia of Bacterial and Archaeal Type Strains, Phase III: the genomes of soil and plant-associated and newly described type strains.</title>
        <authorList>
            <person name="Whitman W.B."/>
            <person name="Woyke T."/>
            <person name="Klenk H.P."/>
            <person name="Zhou Y."/>
            <person name="Lilburn T.G."/>
            <person name="Beck B.J."/>
            <person name="De Vos P."/>
            <person name="Vandamme P."/>
            <person name="Eisen J.A."/>
            <person name="Garrity G."/>
            <person name="Hugenholtz P."/>
            <person name="Kyrpides N.C."/>
        </authorList>
    </citation>
    <scope>NUCLEOTIDE SEQUENCE [LARGE SCALE GENOMIC DNA]</scope>
    <source>
        <strain evidence="1 2">VKM Ac-2572</strain>
    </source>
</reference>
<proteinExistence type="predicted"/>
<dbReference type="EMBL" id="SLWN01000003">
    <property type="protein sequence ID" value="TCO33072.1"/>
    <property type="molecule type" value="Genomic_DNA"/>
</dbReference>
<evidence type="ECO:0000313" key="1">
    <source>
        <dbReference type="EMBL" id="TCO33072.1"/>
    </source>
</evidence>
<accession>A0A4R2HPI6</accession>
<evidence type="ECO:0000313" key="2">
    <source>
        <dbReference type="Proteomes" id="UP000294508"/>
    </source>
</evidence>
<keyword evidence="2" id="KW-1185">Reference proteome</keyword>
<gene>
    <name evidence="1" type="ORF">EV652_10371</name>
</gene>
<dbReference type="RefSeq" id="WP_132208570.1">
    <property type="nucleotide sequence ID" value="NZ_SLWN01000003.1"/>
</dbReference>
<name>A0A4R2HPI6_9ACTN</name>
<comment type="caution">
    <text evidence="1">The sequence shown here is derived from an EMBL/GenBank/DDBJ whole genome shotgun (WGS) entry which is preliminary data.</text>
</comment>
<sequence>MPNDHYEAEQSVISGPKGKVRADSIQFFKFDGKSEVDPQKLAKDLEQLRAAVRQVPDVDPDERDRAVAALLAAQDAATEGDEVKVRANLKRVGKWVLNVAESIGVGVAIAVLRQVVASG</sequence>